<sequence length="84" mass="9341">MVNWGSRADLPYTLEGEICLEGVGIDKLQLKWFRSQMGLVSQEPALFAISIKENILFGNEDADMEEIIVAAKASDAHNFISQLL</sequence>
<comment type="caution">
    <text evidence="1">The sequence shown here is derived from an EMBL/GenBank/DDBJ whole genome shotgun (WGS) entry which is preliminary data.</text>
</comment>
<dbReference type="EMBL" id="CM037156">
    <property type="protein sequence ID" value="KAH7838211.1"/>
    <property type="molecule type" value="Genomic_DNA"/>
</dbReference>
<proteinExistence type="predicted"/>
<organism evidence="1 2">
    <name type="scientific">Vaccinium darrowii</name>
    <dbReference type="NCBI Taxonomy" id="229202"/>
    <lineage>
        <taxon>Eukaryota</taxon>
        <taxon>Viridiplantae</taxon>
        <taxon>Streptophyta</taxon>
        <taxon>Embryophyta</taxon>
        <taxon>Tracheophyta</taxon>
        <taxon>Spermatophyta</taxon>
        <taxon>Magnoliopsida</taxon>
        <taxon>eudicotyledons</taxon>
        <taxon>Gunneridae</taxon>
        <taxon>Pentapetalae</taxon>
        <taxon>asterids</taxon>
        <taxon>Ericales</taxon>
        <taxon>Ericaceae</taxon>
        <taxon>Vaccinioideae</taxon>
        <taxon>Vaccinieae</taxon>
        <taxon>Vaccinium</taxon>
    </lineage>
</organism>
<dbReference type="Proteomes" id="UP000828048">
    <property type="component" value="Chromosome 6"/>
</dbReference>
<evidence type="ECO:0000313" key="1">
    <source>
        <dbReference type="EMBL" id="KAH7838211.1"/>
    </source>
</evidence>
<protein>
    <submittedName>
        <fullName evidence="1">Uncharacterized protein</fullName>
    </submittedName>
</protein>
<gene>
    <name evidence="1" type="ORF">Vadar_023474</name>
</gene>
<reference evidence="1 2" key="1">
    <citation type="journal article" date="2021" name="Hortic Res">
        <title>High-quality reference genome and annotation aids understanding of berry development for evergreen blueberry (Vaccinium darrowii).</title>
        <authorList>
            <person name="Yu J."/>
            <person name="Hulse-Kemp A.M."/>
            <person name="Babiker E."/>
            <person name="Staton M."/>
        </authorList>
    </citation>
    <scope>NUCLEOTIDE SEQUENCE [LARGE SCALE GENOMIC DNA]</scope>
    <source>
        <strain evidence="2">cv. NJ 8807/NJ 8810</strain>
        <tissue evidence="1">Young leaf</tissue>
    </source>
</reference>
<evidence type="ECO:0000313" key="2">
    <source>
        <dbReference type="Proteomes" id="UP000828048"/>
    </source>
</evidence>
<accession>A0ACB7XBZ7</accession>
<name>A0ACB7XBZ7_9ERIC</name>
<keyword evidence="2" id="KW-1185">Reference proteome</keyword>